<keyword evidence="4" id="KW-1185">Reference proteome</keyword>
<feature type="compositionally biased region" description="Basic and acidic residues" evidence="1">
    <location>
        <begin position="8"/>
        <end position="17"/>
    </location>
</feature>
<dbReference type="RefSeq" id="WP_183371128.1">
    <property type="nucleotide sequence ID" value="NZ_BAABHL010000003.1"/>
</dbReference>
<evidence type="ECO:0000313" key="4">
    <source>
        <dbReference type="Proteomes" id="UP000551501"/>
    </source>
</evidence>
<comment type="caution">
    <text evidence="3">The sequence shown here is derived from an EMBL/GenBank/DDBJ whole genome shotgun (WGS) entry which is preliminary data.</text>
</comment>
<dbReference type="Proteomes" id="UP000551501">
    <property type="component" value="Unassembled WGS sequence"/>
</dbReference>
<feature type="transmembrane region" description="Helical" evidence="2">
    <location>
        <begin position="40"/>
        <end position="61"/>
    </location>
</feature>
<dbReference type="AlphaFoldDB" id="A0A840F9G6"/>
<organism evidence="3 4">
    <name type="scientific">Gordonia humi</name>
    <dbReference type="NCBI Taxonomy" id="686429"/>
    <lineage>
        <taxon>Bacteria</taxon>
        <taxon>Bacillati</taxon>
        <taxon>Actinomycetota</taxon>
        <taxon>Actinomycetes</taxon>
        <taxon>Mycobacteriales</taxon>
        <taxon>Gordoniaceae</taxon>
        <taxon>Gordonia</taxon>
    </lineage>
</organism>
<feature type="region of interest" description="Disordered" evidence="1">
    <location>
        <begin position="1"/>
        <end position="20"/>
    </location>
</feature>
<name>A0A840F9G6_9ACTN</name>
<evidence type="ECO:0000256" key="2">
    <source>
        <dbReference type="SAM" id="Phobius"/>
    </source>
</evidence>
<keyword evidence="2" id="KW-0812">Transmembrane</keyword>
<evidence type="ECO:0008006" key="5">
    <source>
        <dbReference type="Google" id="ProtNLM"/>
    </source>
</evidence>
<feature type="transmembrane region" description="Helical" evidence="2">
    <location>
        <begin position="87"/>
        <end position="105"/>
    </location>
</feature>
<reference evidence="3 4" key="1">
    <citation type="submission" date="2020-08" db="EMBL/GenBank/DDBJ databases">
        <title>Sequencing the genomes of 1000 actinobacteria strains.</title>
        <authorList>
            <person name="Klenk H.-P."/>
        </authorList>
    </citation>
    <scope>NUCLEOTIDE SEQUENCE [LARGE SCALE GENOMIC DNA]</scope>
    <source>
        <strain evidence="3 4">DSM 45298</strain>
    </source>
</reference>
<accession>A0A840F9G6</accession>
<proteinExistence type="predicted"/>
<keyword evidence="2" id="KW-0472">Membrane</keyword>
<sequence>MSASEPNPNHRTDDRATFGEYEDDLRKTERKVAGEIDPGGRALVVAVCILILLVTLVLPHAGEAKGLDVLTFTETAAAEHTSLPSKIFVYMTLIFAIGFSLLALVTRRWVFALIALCGSAVTAVAGMLAIWTRNTVGVDSVDMQAPSGAGIGLIVGWIVVIVLTFHWARAVWARTNYHLALEAERRERAAEQEALGRSLQKVIGDDPKTTDEE</sequence>
<feature type="transmembrane region" description="Helical" evidence="2">
    <location>
        <begin position="151"/>
        <end position="168"/>
    </location>
</feature>
<feature type="transmembrane region" description="Helical" evidence="2">
    <location>
        <begin position="110"/>
        <end position="131"/>
    </location>
</feature>
<dbReference type="EMBL" id="JACIFP010000001">
    <property type="protein sequence ID" value="MBB4136157.1"/>
    <property type="molecule type" value="Genomic_DNA"/>
</dbReference>
<evidence type="ECO:0000313" key="3">
    <source>
        <dbReference type="EMBL" id="MBB4136157.1"/>
    </source>
</evidence>
<protein>
    <recommendedName>
        <fullName evidence="5">Transmembrane protein</fullName>
    </recommendedName>
</protein>
<gene>
    <name evidence="3" type="ORF">BKA16_002709</name>
</gene>
<evidence type="ECO:0000256" key="1">
    <source>
        <dbReference type="SAM" id="MobiDB-lite"/>
    </source>
</evidence>
<keyword evidence="2" id="KW-1133">Transmembrane helix</keyword>